<evidence type="ECO:0000313" key="2">
    <source>
        <dbReference type="EMBL" id="OEH78225.1"/>
    </source>
</evidence>
<reference evidence="2 3" key="1">
    <citation type="journal article" date="2016" name="BMC Genomics">
        <title>Comparative genomics reveals Cyclospora cayetanensis possesses coccidia-like metabolism and invasion components but unique surface antigens.</title>
        <authorList>
            <person name="Liu S."/>
            <person name="Wang L."/>
            <person name="Zheng H."/>
            <person name="Xu Z."/>
            <person name="Roellig D.M."/>
            <person name="Li N."/>
            <person name="Frace M.A."/>
            <person name="Tang K."/>
            <person name="Arrowood M.J."/>
            <person name="Moss D.M."/>
            <person name="Zhang L."/>
            <person name="Feng Y."/>
            <person name="Xiao L."/>
        </authorList>
    </citation>
    <scope>NUCLEOTIDE SEQUENCE [LARGE SCALE GENOMIC DNA]</scope>
    <source>
        <strain evidence="2 3">CHN_HEN01</strain>
    </source>
</reference>
<accession>A0A1D3D453</accession>
<dbReference type="VEuPathDB" id="ToxoDB:cyc_00085"/>
<dbReference type="Proteomes" id="UP000095192">
    <property type="component" value="Unassembled WGS sequence"/>
</dbReference>
<name>A0A1D3D453_9EIME</name>
<dbReference type="InParanoid" id="A0A1D3D453"/>
<protein>
    <submittedName>
        <fullName evidence="2">Uncharacterized protein</fullName>
    </submittedName>
</protein>
<organism evidence="2 3">
    <name type="scientific">Cyclospora cayetanensis</name>
    <dbReference type="NCBI Taxonomy" id="88456"/>
    <lineage>
        <taxon>Eukaryota</taxon>
        <taxon>Sar</taxon>
        <taxon>Alveolata</taxon>
        <taxon>Apicomplexa</taxon>
        <taxon>Conoidasida</taxon>
        <taxon>Coccidia</taxon>
        <taxon>Eucoccidiorida</taxon>
        <taxon>Eimeriorina</taxon>
        <taxon>Eimeriidae</taxon>
        <taxon>Cyclospora</taxon>
    </lineage>
</organism>
<evidence type="ECO:0000313" key="3">
    <source>
        <dbReference type="Proteomes" id="UP000095192"/>
    </source>
</evidence>
<keyword evidence="3" id="KW-1185">Reference proteome</keyword>
<feature type="region of interest" description="Disordered" evidence="1">
    <location>
        <begin position="43"/>
        <end position="71"/>
    </location>
</feature>
<sequence>MAAQEKQEEDILGCLDKCELAKEKESKELRSLCSGKALEPPAYNTKASLKQGAPVTTRTPAAEPCDVATGL</sequence>
<gene>
    <name evidence="2" type="ORF">cyc_00085</name>
</gene>
<evidence type="ECO:0000256" key="1">
    <source>
        <dbReference type="SAM" id="MobiDB-lite"/>
    </source>
</evidence>
<comment type="caution">
    <text evidence="2">The sequence shown here is derived from an EMBL/GenBank/DDBJ whole genome shotgun (WGS) entry which is preliminary data.</text>
</comment>
<dbReference type="AlphaFoldDB" id="A0A1D3D453"/>
<proteinExistence type="predicted"/>
<dbReference type="EMBL" id="JROU02000813">
    <property type="protein sequence ID" value="OEH78225.1"/>
    <property type="molecule type" value="Genomic_DNA"/>
</dbReference>